<comment type="caution">
    <text evidence="11">The sequence shown here is derived from an EMBL/GenBank/DDBJ whole genome shotgun (WGS) entry which is preliminary data.</text>
</comment>
<dbReference type="EC" id="2.7.7.3" evidence="9"/>
<gene>
    <name evidence="9 11" type="primary">coaD</name>
    <name evidence="11" type="ORF">E3J48_05155</name>
</gene>
<keyword evidence="5 9" id="KW-0067">ATP-binding</keyword>
<keyword evidence="6 9" id="KW-0460">Magnesium</keyword>
<dbReference type="NCBIfam" id="TIGR00125">
    <property type="entry name" value="cyt_tran_rel"/>
    <property type="match status" value="1"/>
</dbReference>
<sequence>MPRIAVYPGSFDPVTHGHLDIIRRSQELFDLIIVAVNDNPSRDILFTGGERIRMVKEFIGDLSRVQVERFEGLLVDYAQAKGASFIIRGLRALSDFEYEFQMNLMNRRLNPHIETIYLMTNQDYSYLSSSIIKEIVRLGGSTSGLIPDSVREKLLKKMKG</sequence>
<dbReference type="PANTHER" id="PTHR21342">
    <property type="entry name" value="PHOSPHOPANTETHEINE ADENYLYLTRANSFERASE"/>
    <property type="match status" value="1"/>
</dbReference>
<keyword evidence="4 9" id="KW-0547">Nucleotide-binding</keyword>
<dbReference type="Gene3D" id="3.40.50.620">
    <property type="entry name" value="HUPs"/>
    <property type="match status" value="1"/>
</dbReference>
<evidence type="ECO:0000256" key="4">
    <source>
        <dbReference type="ARBA" id="ARBA00022741"/>
    </source>
</evidence>
<feature type="binding site" evidence="9">
    <location>
        <position position="18"/>
    </location>
    <ligand>
        <name>ATP</name>
        <dbReference type="ChEBI" id="CHEBI:30616"/>
    </ligand>
</feature>
<dbReference type="NCBIfam" id="TIGR01510">
    <property type="entry name" value="coaD_prev_kdtB"/>
    <property type="match status" value="1"/>
</dbReference>
<evidence type="ECO:0000256" key="7">
    <source>
        <dbReference type="ARBA" id="ARBA00022993"/>
    </source>
</evidence>
<dbReference type="AlphaFoldDB" id="A0A523W4F8"/>
<dbReference type="UniPathway" id="UPA00241">
    <property type="reaction ID" value="UER00355"/>
</dbReference>
<dbReference type="GO" id="GO:0005524">
    <property type="term" value="F:ATP binding"/>
    <property type="evidence" value="ECO:0007669"/>
    <property type="project" value="UniProtKB-KW"/>
</dbReference>
<dbReference type="PANTHER" id="PTHR21342:SF1">
    <property type="entry name" value="PHOSPHOPANTETHEINE ADENYLYLTRANSFERASE"/>
    <property type="match status" value="1"/>
</dbReference>
<keyword evidence="2 9" id="KW-0808">Transferase</keyword>
<evidence type="ECO:0000256" key="9">
    <source>
        <dbReference type="HAMAP-Rule" id="MF_00151"/>
    </source>
</evidence>
<name>A0A523W4F8_UNCAE</name>
<feature type="binding site" evidence="9">
    <location>
        <position position="74"/>
    </location>
    <ligand>
        <name>substrate</name>
    </ligand>
</feature>
<dbReference type="InterPro" id="IPR014729">
    <property type="entry name" value="Rossmann-like_a/b/a_fold"/>
</dbReference>
<dbReference type="PRINTS" id="PR01020">
    <property type="entry name" value="LPSBIOSNTHSS"/>
</dbReference>
<accession>A0A523W4F8</accession>
<feature type="binding site" evidence="9">
    <location>
        <position position="88"/>
    </location>
    <ligand>
        <name>substrate</name>
    </ligand>
</feature>
<protein>
    <recommendedName>
        <fullName evidence="9">Phosphopantetheine adenylyltransferase</fullName>
        <ecNumber evidence="9">2.7.7.3</ecNumber>
    </recommendedName>
    <alternativeName>
        <fullName evidence="9">Dephospho-CoA pyrophosphorylase</fullName>
    </alternativeName>
    <alternativeName>
        <fullName evidence="9">Pantetheine-phosphate adenylyltransferase</fullName>
        <shortName evidence="9">PPAT</shortName>
    </alternativeName>
</protein>
<dbReference type="InterPro" id="IPR001980">
    <property type="entry name" value="PPAT"/>
</dbReference>
<evidence type="ECO:0000256" key="2">
    <source>
        <dbReference type="ARBA" id="ARBA00022679"/>
    </source>
</evidence>
<evidence type="ECO:0000256" key="6">
    <source>
        <dbReference type="ARBA" id="ARBA00022842"/>
    </source>
</evidence>
<reference evidence="11 12" key="1">
    <citation type="submission" date="2019-03" db="EMBL/GenBank/DDBJ databases">
        <title>Metabolic potential of uncultured bacteria and archaea associated with petroleum seepage in deep-sea sediments.</title>
        <authorList>
            <person name="Dong X."/>
            <person name="Hubert C."/>
        </authorList>
    </citation>
    <scope>NUCLEOTIDE SEQUENCE [LARGE SCALE GENOMIC DNA]</scope>
    <source>
        <strain evidence="11">E29_bin52</strain>
    </source>
</reference>
<dbReference type="Proteomes" id="UP000319130">
    <property type="component" value="Unassembled WGS sequence"/>
</dbReference>
<feature type="binding site" evidence="9">
    <location>
        <begin position="10"/>
        <end position="11"/>
    </location>
    <ligand>
        <name>ATP</name>
        <dbReference type="ChEBI" id="CHEBI:30616"/>
    </ligand>
</feature>
<organism evidence="11 12">
    <name type="scientific">Aerophobetes bacterium</name>
    <dbReference type="NCBI Taxonomy" id="2030807"/>
    <lineage>
        <taxon>Bacteria</taxon>
        <taxon>Candidatus Aerophobota</taxon>
    </lineage>
</organism>
<evidence type="ECO:0000256" key="8">
    <source>
        <dbReference type="ARBA" id="ARBA00029346"/>
    </source>
</evidence>
<evidence type="ECO:0000256" key="1">
    <source>
        <dbReference type="ARBA" id="ARBA00022490"/>
    </source>
</evidence>
<comment type="subcellular location">
    <subcellularLocation>
        <location evidence="9">Cytoplasm</location>
    </subcellularLocation>
</comment>
<feature type="site" description="Transition state stabilizer" evidence="9">
    <location>
        <position position="18"/>
    </location>
</feature>
<dbReference type="EMBL" id="SOIZ01000222">
    <property type="protein sequence ID" value="TET61910.1"/>
    <property type="molecule type" value="Genomic_DNA"/>
</dbReference>
<comment type="similarity">
    <text evidence="9">Belongs to the bacterial CoaD family.</text>
</comment>
<proteinExistence type="inferred from homology"/>
<keyword evidence="7 9" id="KW-0173">Coenzyme A biosynthesis</keyword>
<dbReference type="HAMAP" id="MF_00151">
    <property type="entry name" value="PPAT_bact"/>
    <property type="match status" value="1"/>
</dbReference>
<dbReference type="GO" id="GO:0004595">
    <property type="term" value="F:pantetheine-phosphate adenylyltransferase activity"/>
    <property type="evidence" value="ECO:0007669"/>
    <property type="project" value="UniProtKB-UniRule"/>
</dbReference>
<comment type="function">
    <text evidence="9">Reversibly transfers an adenylyl group from ATP to 4'-phosphopantetheine, yielding dephospho-CoA (dPCoA) and pyrophosphate.</text>
</comment>
<dbReference type="CDD" id="cd02163">
    <property type="entry name" value="PPAT"/>
    <property type="match status" value="1"/>
</dbReference>
<dbReference type="GO" id="GO:0015937">
    <property type="term" value="P:coenzyme A biosynthetic process"/>
    <property type="evidence" value="ECO:0007669"/>
    <property type="project" value="UniProtKB-UniRule"/>
</dbReference>
<feature type="binding site" evidence="9">
    <location>
        <begin position="89"/>
        <end position="91"/>
    </location>
    <ligand>
        <name>ATP</name>
        <dbReference type="ChEBI" id="CHEBI:30616"/>
    </ligand>
</feature>
<comment type="subunit">
    <text evidence="9">Homohexamer.</text>
</comment>
<evidence type="ECO:0000256" key="5">
    <source>
        <dbReference type="ARBA" id="ARBA00022840"/>
    </source>
</evidence>
<comment type="pathway">
    <text evidence="9">Cofactor biosynthesis; coenzyme A biosynthesis; CoA from (R)-pantothenate: step 4/5.</text>
</comment>
<evidence type="ECO:0000313" key="11">
    <source>
        <dbReference type="EMBL" id="TET61910.1"/>
    </source>
</evidence>
<feature type="binding site" evidence="9">
    <location>
        <position position="10"/>
    </location>
    <ligand>
        <name>substrate</name>
    </ligand>
</feature>
<comment type="caution">
    <text evidence="9">Lacks conserved residue(s) required for the propagation of feature annotation.</text>
</comment>
<evidence type="ECO:0000256" key="3">
    <source>
        <dbReference type="ARBA" id="ARBA00022695"/>
    </source>
</evidence>
<feature type="domain" description="Cytidyltransferase-like" evidence="10">
    <location>
        <begin position="6"/>
        <end position="134"/>
    </location>
</feature>
<dbReference type="Pfam" id="PF01467">
    <property type="entry name" value="CTP_transf_like"/>
    <property type="match status" value="1"/>
</dbReference>
<feature type="binding site" evidence="9">
    <location>
        <begin position="124"/>
        <end position="130"/>
    </location>
    <ligand>
        <name>ATP</name>
        <dbReference type="ChEBI" id="CHEBI:30616"/>
    </ligand>
</feature>
<keyword evidence="1 9" id="KW-0963">Cytoplasm</keyword>
<comment type="cofactor">
    <cofactor evidence="9">
        <name>Mg(2+)</name>
        <dbReference type="ChEBI" id="CHEBI:18420"/>
    </cofactor>
</comment>
<dbReference type="GO" id="GO:0005737">
    <property type="term" value="C:cytoplasm"/>
    <property type="evidence" value="ECO:0007669"/>
    <property type="project" value="UniProtKB-SubCell"/>
</dbReference>
<dbReference type="SUPFAM" id="SSF52374">
    <property type="entry name" value="Nucleotidylyl transferase"/>
    <property type="match status" value="1"/>
</dbReference>
<feature type="binding site" evidence="9">
    <location>
        <position position="99"/>
    </location>
    <ligand>
        <name>ATP</name>
        <dbReference type="ChEBI" id="CHEBI:30616"/>
    </ligand>
</feature>
<evidence type="ECO:0000313" key="12">
    <source>
        <dbReference type="Proteomes" id="UP000319130"/>
    </source>
</evidence>
<keyword evidence="3 9" id="KW-0548">Nucleotidyltransferase</keyword>
<dbReference type="InterPro" id="IPR004821">
    <property type="entry name" value="Cyt_trans-like"/>
</dbReference>
<evidence type="ECO:0000259" key="10">
    <source>
        <dbReference type="Pfam" id="PF01467"/>
    </source>
</evidence>
<comment type="catalytic activity">
    <reaction evidence="8 9">
        <text>(R)-4'-phosphopantetheine + ATP + H(+) = 3'-dephospho-CoA + diphosphate</text>
        <dbReference type="Rhea" id="RHEA:19801"/>
        <dbReference type="ChEBI" id="CHEBI:15378"/>
        <dbReference type="ChEBI" id="CHEBI:30616"/>
        <dbReference type="ChEBI" id="CHEBI:33019"/>
        <dbReference type="ChEBI" id="CHEBI:57328"/>
        <dbReference type="ChEBI" id="CHEBI:61723"/>
        <dbReference type="EC" id="2.7.7.3"/>
    </reaction>
</comment>